<proteinExistence type="predicted"/>
<name>A0A0A9DCB8_ARUDO</name>
<dbReference type="EMBL" id="GBRH01214595">
    <property type="protein sequence ID" value="JAD83300.1"/>
    <property type="molecule type" value="Transcribed_RNA"/>
</dbReference>
<accession>A0A0A9DCB8</accession>
<sequence length="58" mass="6951">MNKCDLRREGTNMKRSDNFEHSDLMSQLEQPSFPSYRLQVVTSSIWHTTQQQFTCIIW</sequence>
<dbReference type="AlphaFoldDB" id="A0A0A9DCB8"/>
<reference evidence="1" key="1">
    <citation type="submission" date="2014-09" db="EMBL/GenBank/DDBJ databases">
        <authorList>
            <person name="Magalhaes I.L.F."/>
            <person name="Oliveira U."/>
            <person name="Santos F.R."/>
            <person name="Vidigal T.H.D.A."/>
            <person name="Brescovit A.D."/>
            <person name="Santos A.J."/>
        </authorList>
    </citation>
    <scope>NUCLEOTIDE SEQUENCE</scope>
    <source>
        <tissue evidence="1">Shoot tissue taken approximately 20 cm above the soil surface</tissue>
    </source>
</reference>
<evidence type="ECO:0000313" key="1">
    <source>
        <dbReference type="EMBL" id="JAD83300.1"/>
    </source>
</evidence>
<organism evidence="1">
    <name type="scientific">Arundo donax</name>
    <name type="common">Giant reed</name>
    <name type="synonym">Donax arundinaceus</name>
    <dbReference type="NCBI Taxonomy" id="35708"/>
    <lineage>
        <taxon>Eukaryota</taxon>
        <taxon>Viridiplantae</taxon>
        <taxon>Streptophyta</taxon>
        <taxon>Embryophyta</taxon>
        <taxon>Tracheophyta</taxon>
        <taxon>Spermatophyta</taxon>
        <taxon>Magnoliopsida</taxon>
        <taxon>Liliopsida</taxon>
        <taxon>Poales</taxon>
        <taxon>Poaceae</taxon>
        <taxon>PACMAD clade</taxon>
        <taxon>Arundinoideae</taxon>
        <taxon>Arundineae</taxon>
        <taxon>Arundo</taxon>
    </lineage>
</organism>
<reference evidence="1" key="2">
    <citation type="journal article" date="2015" name="Data Brief">
        <title>Shoot transcriptome of the giant reed, Arundo donax.</title>
        <authorList>
            <person name="Barrero R.A."/>
            <person name="Guerrero F.D."/>
            <person name="Moolhuijzen P."/>
            <person name="Goolsby J.A."/>
            <person name="Tidwell J."/>
            <person name="Bellgard S.E."/>
            <person name="Bellgard M.I."/>
        </authorList>
    </citation>
    <scope>NUCLEOTIDE SEQUENCE</scope>
    <source>
        <tissue evidence="1">Shoot tissue taken approximately 20 cm above the soil surface</tissue>
    </source>
</reference>
<protein>
    <submittedName>
        <fullName evidence="1">Uncharacterized protein</fullName>
    </submittedName>
</protein>